<dbReference type="InterPro" id="IPR044310">
    <property type="entry name" value="P5_Phytoreov"/>
</dbReference>
<dbReference type="EMBL" id="GU937008">
    <property type="protein sequence ID" value="ADF59190.1"/>
    <property type="molecule type" value="Genomic_RNA"/>
</dbReference>
<dbReference type="CDD" id="cd20759">
    <property type="entry name" value="capping_2-OMTase_Phytoreovirus"/>
    <property type="match status" value="1"/>
</dbReference>
<sequence length="799" mass="90795">MQAKTTSEEYVIPNFAQTINNRTIVNIFESCKYRSPLIICALNDAVLAKEYSNSMAMGSGTITFMIDNDVDIMSSLYTTFRTVSTLLLMGNQLCVFIVVPMSVISTDALTAIAYAYRGAMIELRHYGRGDDYVQERLESLFKLSPLCGTPHMGPKYYGPTVFSELLDLSHHNKTSWYSVIDYSMFTRTALVGFASYLMKTLSLNSSIVNIVGYNPPYVWAAMMHGVTIRYIEKEIPNPKGKGPMGLIMPELNGRVLTNKVKYVLHNPQIKLLCLDSMMFMSSRNIVYIGAYPATHLLDMNLRGWNIYAVDPEITQQWISDMKAKTGANICASARKFMFDASENVKINEFFGNQPYSIIDDSWVPDNYEQFQDKKRNYFQELVKSDQKVTLITMKWNTRKNVTCEKLLALLPQPYGGKLYEMRAFFHRNGIGSITIDANSVEKYIQKFQELPLGAQVGTQKFMHTMISRVQDVMSIQPKKGDVIIASYSLSNASNPKKKVLEYLTKASKSEAMIIFGAPNLERVKYMRERGVLPGNNITINGEKITFNNPSGKKWTDFGYTNSELLACDMIEVTIEQMVSFISTSFRGTGYYSNSIYNDLFSWFIPVWVWNQTMQIQDIRLSPVALVKCFTTKIRNLCYVPHSTYYALRGHLVAKMFSENNIENNCYSISGKSNETFTVLRDFKFPTSIGVLEFKAGEKVNISGHLLSLAVAAHFVAVPVTMWARHIKYMTVDRQKPPDVDRILFFDNKIKRNTLEKWHTKSEVILAALIAGEYVGLMLNNFHSKAIVDDLCNTVLATFR</sequence>
<protein>
    <submittedName>
        <fullName evidence="1">Minor core structural protein</fullName>
    </submittedName>
</protein>
<organismHost>
    <name type="scientific">Nephotettix cincticeps</name>
    <name type="common">Green rice leafhopper</name>
    <name type="synonym">Selenocephalus cincticeps</name>
    <dbReference type="NCBI Taxonomy" id="94400"/>
</organismHost>
<proteinExistence type="predicted"/>
<name>D6PAI2_RGDV</name>
<reference evidence="1" key="1">
    <citation type="submission" date="2010-02" db="EMBL/GenBank/DDBJ databases">
        <authorList>
            <person name="Zhao Q."/>
            <person name="Li H."/>
        </authorList>
    </citation>
    <scope>NUCLEOTIDE SEQUENCE</scope>
    <source>
        <strain evidence="1">Guangdong</strain>
    </source>
</reference>
<organismHost>
    <name type="scientific">Oryza sativa</name>
    <name type="common">Rice</name>
    <dbReference type="NCBI Taxonomy" id="4530"/>
</organismHost>
<evidence type="ECO:0000313" key="1">
    <source>
        <dbReference type="EMBL" id="ADF59190.1"/>
    </source>
</evidence>
<organism evidence="1">
    <name type="scientific">Rice gall dwarf virus</name>
    <name type="common">RGDV</name>
    <dbReference type="NCBI Taxonomy" id="10986"/>
    <lineage>
        <taxon>Viruses</taxon>
        <taxon>Riboviria</taxon>
        <taxon>Orthornavirae</taxon>
        <taxon>Duplornaviricota</taxon>
        <taxon>Resentoviricetes</taxon>
        <taxon>Reovirales</taxon>
        <taxon>Sedoreoviridae</taxon>
        <taxon>Phytoreovirus</taxon>
        <taxon>Phytoreovirus betaoryzae</taxon>
    </lineage>
</organism>
<accession>D6PAI2</accession>